<reference evidence="2" key="1">
    <citation type="submission" date="2016-10" db="EMBL/GenBank/DDBJ databases">
        <authorList>
            <person name="Varghese N."/>
            <person name="Submissions S."/>
        </authorList>
    </citation>
    <scope>NUCLEOTIDE SEQUENCE [LARGE SCALE GENOMIC DNA]</scope>
    <source>
        <strain evidence="2">CGMCC 4.3568</strain>
    </source>
</reference>
<dbReference type="RefSeq" id="WP_091675709.1">
    <property type="nucleotide sequence ID" value="NZ_FOKG01000016.1"/>
</dbReference>
<dbReference type="STRING" id="490629.SAMN05216266_11699"/>
<name>A0A1I1BWJ7_9PSEU</name>
<dbReference type="InterPro" id="IPR049807">
    <property type="entry name" value="DpdD-like"/>
</dbReference>
<organism evidence="1 2">
    <name type="scientific">Amycolatopsis marina</name>
    <dbReference type="NCBI Taxonomy" id="490629"/>
    <lineage>
        <taxon>Bacteria</taxon>
        <taxon>Bacillati</taxon>
        <taxon>Actinomycetota</taxon>
        <taxon>Actinomycetes</taxon>
        <taxon>Pseudonocardiales</taxon>
        <taxon>Pseudonocardiaceae</taxon>
        <taxon>Amycolatopsis</taxon>
    </lineage>
</organism>
<keyword evidence="2" id="KW-1185">Reference proteome</keyword>
<evidence type="ECO:0000313" key="2">
    <source>
        <dbReference type="Proteomes" id="UP000243799"/>
    </source>
</evidence>
<protein>
    <submittedName>
        <fullName evidence="1">Uncharacterized protein</fullName>
    </submittedName>
</protein>
<dbReference type="AlphaFoldDB" id="A0A1I1BWJ7"/>
<proteinExistence type="predicted"/>
<gene>
    <name evidence="1" type="ORF">SAMN05216266_11699</name>
</gene>
<evidence type="ECO:0000313" key="1">
    <source>
        <dbReference type="EMBL" id="SFB52860.1"/>
    </source>
</evidence>
<dbReference type="Proteomes" id="UP000243799">
    <property type="component" value="Unassembled WGS sequence"/>
</dbReference>
<sequence length="714" mass="78338">MTHVESLQQCLGDLTRFGRLAERIEFLFDEQVRTWVSGSSDWLVIPVQRSPQGFYVLSEDREGQRRGREVLAAFLGPATTQIETARLMPEDNRIDRLLELAGLTHLSLVRRKDQTGPEEMLARLEDAMATIRGSEARARPVRPSHVDLLRDFRLALLQREGRLADQVFGAIQLTGRLSAENLRFLTVEMLGRLHRWQELQDLPYMSELLRARRPRAVNEILLEMVWHTEVAALVTAGRAPHEIYEDADLGARYGGLVGAVDVPSSEAGRAVGAIAARALGDEPRFERLVRAAASDVEVDRLNRFLARERPEPTVGADIQTLFERGQHVAVVDAFLDAPNPVAAELAVESVLDSDDPRFAAQVLAVVNALIADNRLRVGRRLRRDLADLTRLVDGSCDGWLEWCSRVGQTQRWADAERILRAQSAQWADLSLLSAEELTEAASGLINGWTGANQDQIVTGLDILCQAAAETAGIGRAEEFCEAVLLTLAEQHNLNAPVRDAYLLLLERILEAGPAATRYGETIRGAAVLWRRIAAPIAADWGTGLADMLLDAPCPDPGARISVISEVLTRCQEFHRRLSPRQISELAAIGEECGLAHPSVPPEPDSTESIWRALDGKVIGLYSLLPRAADSLRRRISLLCSPHSIEGNADTVATAALSSLATRADFMIVDTQHAAHAATNAIDAVRPRGRQIFPAGRGTSAFLRALEHAVAVSDP</sequence>
<dbReference type="OrthoDB" id="3441168at2"/>
<accession>A0A1I1BWJ7</accession>
<dbReference type="EMBL" id="FOKG01000016">
    <property type="protein sequence ID" value="SFB52860.1"/>
    <property type="molecule type" value="Genomic_DNA"/>
</dbReference>
<dbReference type="NCBIfam" id="NF041061">
    <property type="entry name" value="DpdD"/>
    <property type="match status" value="1"/>
</dbReference>